<protein>
    <submittedName>
        <fullName evidence="2">Uncharacterized protein</fullName>
    </submittedName>
</protein>
<keyword evidence="3" id="KW-1185">Reference proteome</keyword>
<evidence type="ECO:0000313" key="3">
    <source>
        <dbReference type="Proteomes" id="UP001196413"/>
    </source>
</evidence>
<name>A0AAD5MHS8_PARTN</name>
<proteinExistence type="predicted"/>
<feature type="region of interest" description="Disordered" evidence="1">
    <location>
        <begin position="1"/>
        <end position="59"/>
    </location>
</feature>
<feature type="compositionally biased region" description="Polar residues" evidence="1">
    <location>
        <begin position="32"/>
        <end position="49"/>
    </location>
</feature>
<dbReference type="Proteomes" id="UP001196413">
    <property type="component" value="Unassembled WGS sequence"/>
</dbReference>
<evidence type="ECO:0000313" key="2">
    <source>
        <dbReference type="EMBL" id="KAJ1358340.1"/>
    </source>
</evidence>
<gene>
    <name evidence="2" type="ORF">KIN20_016749</name>
</gene>
<evidence type="ECO:0000256" key="1">
    <source>
        <dbReference type="SAM" id="MobiDB-lite"/>
    </source>
</evidence>
<dbReference type="EMBL" id="JAHQIW010003366">
    <property type="protein sequence ID" value="KAJ1358340.1"/>
    <property type="molecule type" value="Genomic_DNA"/>
</dbReference>
<sequence length="156" mass="17286">MPVLEKCENACRVTADSTPPRPSTKRQRNDDLGTTGNPITVSPSPTASRISREVSSERTQQPVFLTLRRKRPLGAHVEVSESDHIADMTLVNTLENPTVEFREGSAKLKDCLRFGRPRIGWEAVIETNGEDPTLIVGELGDDFDCGSCRCNRALRH</sequence>
<comment type="caution">
    <text evidence="2">The sequence shown here is derived from an EMBL/GenBank/DDBJ whole genome shotgun (WGS) entry which is preliminary data.</text>
</comment>
<reference evidence="2" key="1">
    <citation type="submission" date="2021-06" db="EMBL/GenBank/DDBJ databases">
        <title>Parelaphostrongylus tenuis whole genome reference sequence.</title>
        <authorList>
            <person name="Garwood T.J."/>
            <person name="Larsen P.A."/>
            <person name="Fountain-Jones N.M."/>
            <person name="Garbe J.R."/>
            <person name="Macchietto M.G."/>
            <person name="Kania S.A."/>
            <person name="Gerhold R.W."/>
            <person name="Richards J.E."/>
            <person name="Wolf T.M."/>
        </authorList>
    </citation>
    <scope>NUCLEOTIDE SEQUENCE</scope>
    <source>
        <strain evidence="2">MNPRO001-30</strain>
        <tissue evidence="2">Meninges</tissue>
    </source>
</reference>
<dbReference type="AlphaFoldDB" id="A0AAD5MHS8"/>
<organism evidence="2 3">
    <name type="scientific">Parelaphostrongylus tenuis</name>
    <name type="common">Meningeal worm</name>
    <dbReference type="NCBI Taxonomy" id="148309"/>
    <lineage>
        <taxon>Eukaryota</taxon>
        <taxon>Metazoa</taxon>
        <taxon>Ecdysozoa</taxon>
        <taxon>Nematoda</taxon>
        <taxon>Chromadorea</taxon>
        <taxon>Rhabditida</taxon>
        <taxon>Rhabditina</taxon>
        <taxon>Rhabditomorpha</taxon>
        <taxon>Strongyloidea</taxon>
        <taxon>Metastrongylidae</taxon>
        <taxon>Parelaphostrongylus</taxon>
    </lineage>
</organism>
<accession>A0AAD5MHS8</accession>